<dbReference type="Pfam" id="PF00836">
    <property type="entry name" value="Stathmin"/>
    <property type="match status" value="1"/>
</dbReference>
<dbReference type="EMBL" id="JAWQEG010000490">
    <property type="protein sequence ID" value="KAK3889392.1"/>
    <property type="molecule type" value="Genomic_DNA"/>
</dbReference>
<dbReference type="SUPFAM" id="SSF101494">
    <property type="entry name" value="Stathmin"/>
    <property type="match status" value="1"/>
</dbReference>
<evidence type="ECO:0000313" key="4">
    <source>
        <dbReference type="Proteomes" id="UP001286313"/>
    </source>
</evidence>
<evidence type="ECO:0000256" key="1">
    <source>
        <dbReference type="SAM" id="Coils"/>
    </source>
</evidence>
<dbReference type="PANTHER" id="PTHR10104:SF1">
    <property type="entry name" value="STATHMIN, ISOFORM D"/>
    <property type="match status" value="1"/>
</dbReference>
<gene>
    <name evidence="3" type="ORF">Pcinc_006605</name>
</gene>
<dbReference type="PANTHER" id="PTHR10104">
    <property type="entry name" value="STATHMIN"/>
    <property type="match status" value="1"/>
</dbReference>
<sequence length="219" mass="24716">MRYEVILAEPSADKPDPTTPVSPKSMTAEEIAQKLQQAEERRKSMEASRLATVGECKSRLEEASRKKEETNAAFISATQAALEDKLDATSSNREVYPYGLHAKITDYLNNVDNVRKQLDAQINDLRQTIEDKLCSAEENRTENMGKMLKRLKEHVDLDSYTKCVTRRGTQLEALMTLLPGQDLQPHLYPDFDRKPGLCCSNSNLNQSWGHNPADSRMVS</sequence>
<proteinExistence type="predicted"/>
<evidence type="ECO:0008006" key="5">
    <source>
        <dbReference type="Google" id="ProtNLM"/>
    </source>
</evidence>
<dbReference type="GO" id="GO:0043005">
    <property type="term" value="C:neuron projection"/>
    <property type="evidence" value="ECO:0007669"/>
    <property type="project" value="TreeGrafter"/>
</dbReference>
<evidence type="ECO:0000256" key="2">
    <source>
        <dbReference type="SAM" id="MobiDB-lite"/>
    </source>
</evidence>
<dbReference type="Proteomes" id="UP001286313">
    <property type="component" value="Unassembled WGS sequence"/>
</dbReference>
<reference evidence="3" key="1">
    <citation type="submission" date="2023-10" db="EMBL/GenBank/DDBJ databases">
        <title>Genome assemblies of two species of porcelain crab, Petrolisthes cinctipes and Petrolisthes manimaculis (Anomura: Porcellanidae).</title>
        <authorList>
            <person name="Angst P."/>
        </authorList>
    </citation>
    <scope>NUCLEOTIDE SEQUENCE</scope>
    <source>
        <strain evidence="3">PB745_01</strain>
        <tissue evidence="3">Gill</tissue>
    </source>
</reference>
<keyword evidence="1" id="KW-0175">Coiled coil</keyword>
<dbReference type="GO" id="GO:0031175">
    <property type="term" value="P:neuron projection development"/>
    <property type="evidence" value="ECO:0007669"/>
    <property type="project" value="TreeGrafter"/>
</dbReference>
<comment type="caution">
    <text evidence="3">The sequence shown here is derived from an EMBL/GenBank/DDBJ whole genome shotgun (WGS) entry which is preliminary data.</text>
</comment>
<dbReference type="AlphaFoldDB" id="A0AAE1GB80"/>
<dbReference type="PROSITE" id="PS51663">
    <property type="entry name" value="STATHMIN_3"/>
    <property type="match status" value="1"/>
</dbReference>
<organism evidence="3 4">
    <name type="scientific">Petrolisthes cinctipes</name>
    <name type="common">Flat porcelain crab</name>
    <dbReference type="NCBI Taxonomy" id="88211"/>
    <lineage>
        <taxon>Eukaryota</taxon>
        <taxon>Metazoa</taxon>
        <taxon>Ecdysozoa</taxon>
        <taxon>Arthropoda</taxon>
        <taxon>Crustacea</taxon>
        <taxon>Multicrustacea</taxon>
        <taxon>Malacostraca</taxon>
        <taxon>Eumalacostraca</taxon>
        <taxon>Eucarida</taxon>
        <taxon>Decapoda</taxon>
        <taxon>Pleocyemata</taxon>
        <taxon>Anomura</taxon>
        <taxon>Galatheoidea</taxon>
        <taxon>Porcellanidae</taxon>
        <taxon>Petrolisthes</taxon>
    </lineage>
</organism>
<accession>A0AAE1GB80</accession>
<dbReference type="GO" id="GO:0005737">
    <property type="term" value="C:cytoplasm"/>
    <property type="evidence" value="ECO:0007669"/>
    <property type="project" value="TreeGrafter"/>
</dbReference>
<dbReference type="PRINTS" id="PR00345">
    <property type="entry name" value="STATHMIN"/>
</dbReference>
<evidence type="ECO:0000313" key="3">
    <source>
        <dbReference type="EMBL" id="KAK3889392.1"/>
    </source>
</evidence>
<dbReference type="Gene3D" id="6.10.280.30">
    <property type="match status" value="1"/>
</dbReference>
<keyword evidence="4" id="KW-1185">Reference proteome</keyword>
<dbReference type="InterPro" id="IPR000956">
    <property type="entry name" value="Stathmin_fam"/>
</dbReference>
<dbReference type="GO" id="GO:0007019">
    <property type="term" value="P:microtubule depolymerization"/>
    <property type="evidence" value="ECO:0007669"/>
    <property type="project" value="TreeGrafter"/>
</dbReference>
<dbReference type="GO" id="GO:0031110">
    <property type="term" value="P:regulation of microtubule polymerization or depolymerization"/>
    <property type="evidence" value="ECO:0007669"/>
    <property type="project" value="InterPro"/>
</dbReference>
<feature type="region of interest" description="Disordered" evidence="2">
    <location>
        <begin position="1"/>
        <end position="30"/>
    </location>
</feature>
<dbReference type="InterPro" id="IPR036002">
    <property type="entry name" value="Stathmin_sf"/>
</dbReference>
<protein>
    <recommendedName>
        <fullName evidence="5">Stathmin</fullName>
    </recommendedName>
</protein>
<feature type="coiled-coil region" evidence="1">
    <location>
        <begin position="104"/>
        <end position="135"/>
    </location>
</feature>
<dbReference type="GO" id="GO:0015631">
    <property type="term" value="F:tubulin binding"/>
    <property type="evidence" value="ECO:0007669"/>
    <property type="project" value="TreeGrafter"/>
</dbReference>
<name>A0AAE1GB80_PETCI</name>